<dbReference type="AlphaFoldDB" id="E3GW61"/>
<dbReference type="HOGENOM" id="CLU_2140200_0_0_2"/>
<reference evidence="1 2" key="1">
    <citation type="journal article" date="2010" name="Stand. Genomic Sci.">
        <title>Complete genome sequence of Methanothermus fervidus type strain (V24S).</title>
        <authorList>
            <person name="Anderson I."/>
            <person name="Djao O.D."/>
            <person name="Misra M."/>
            <person name="Chertkov O."/>
            <person name="Nolan M."/>
            <person name="Lucas S."/>
            <person name="Lapidus A."/>
            <person name="Del Rio T.G."/>
            <person name="Tice H."/>
            <person name="Cheng J.F."/>
            <person name="Tapia R."/>
            <person name="Han C."/>
            <person name="Goodwin L."/>
            <person name="Pitluck S."/>
            <person name="Liolios K."/>
            <person name="Ivanova N."/>
            <person name="Mavromatis K."/>
            <person name="Mikhailova N."/>
            <person name="Pati A."/>
            <person name="Brambilla E."/>
            <person name="Chen A."/>
            <person name="Palaniappan K."/>
            <person name="Land M."/>
            <person name="Hauser L."/>
            <person name="Chang Y.J."/>
            <person name="Jeffries C.D."/>
            <person name="Sikorski J."/>
            <person name="Spring S."/>
            <person name="Rohde M."/>
            <person name="Eichinger K."/>
            <person name="Huber H."/>
            <person name="Wirth R."/>
            <person name="Goker M."/>
            <person name="Detter J.C."/>
            <person name="Woyke T."/>
            <person name="Bristow J."/>
            <person name="Eisen J.A."/>
            <person name="Markowitz V."/>
            <person name="Hugenholtz P."/>
            <person name="Klenk H.P."/>
            <person name="Kyrpides N.C."/>
        </authorList>
    </citation>
    <scope>NUCLEOTIDE SEQUENCE [LARGE SCALE GENOMIC DNA]</scope>
    <source>
        <strain evidence="2">ATCC 43054 / DSM 2088 / JCM 10308 / V24 S</strain>
    </source>
</reference>
<accession>E3GW61</accession>
<dbReference type="EMBL" id="CP002278">
    <property type="protein sequence ID" value="ADP77826.1"/>
    <property type="molecule type" value="Genomic_DNA"/>
</dbReference>
<evidence type="ECO:0000313" key="2">
    <source>
        <dbReference type="Proteomes" id="UP000002315"/>
    </source>
</evidence>
<dbReference type="KEGG" id="mfv:Mfer_1031"/>
<sequence>MEKIKNIMNVVKNGKPFPKFLKTCREIETPLRTMIIYPAGCGGFVSIEYYENLDILVIDPLRQWGKEKIIIYASNDKKASIYCPEDGNIKNMDSLSKEIVKEFFELLEVDGV</sequence>
<keyword evidence="2" id="KW-1185">Reference proteome</keyword>
<evidence type="ECO:0000313" key="1">
    <source>
        <dbReference type="EMBL" id="ADP77826.1"/>
    </source>
</evidence>
<organism evidence="1 2">
    <name type="scientific">Methanothermus fervidus (strain ATCC 43054 / DSM 2088 / JCM 10308 / V24 S)</name>
    <dbReference type="NCBI Taxonomy" id="523846"/>
    <lineage>
        <taxon>Archaea</taxon>
        <taxon>Methanobacteriati</taxon>
        <taxon>Methanobacteriota</taxon>
        <taxon>Methanomada group</taxon>
        <taxon>Methanobacteria</taxon>
        <taxon>Methanobacteriales</taxon>
        <taxon>Methanothermaceae</taxon>
        <taxon>Methanothermus</taxon>
    </lineage>
</organism>
<dbReference type="Proteomes" id="UP000002315">
    <property type="component" value="Chromosome"/>
</dbReference>
<dbReference type="STRING" id="523846.Mfer_1031"/>
<proteinExistence type="predicted"/>
<protein>
    <submittedName>
        <fullName evidence="1">Uncharacterized protein</fullName>
    </submittedName>
</protein>
<dbReference type="OrthoDB" id="377027at2157"/>
<gene>
    <name evidence="1" type="ordered locus">Mfer_1031</name>
</gene>
<name>E3GW61_METFV</name>